<dbReference type="AlphaFoldDB" id="A0A1G6GFV7"/>
<evidence type="ECO:0000313" key="7">
    <source>
        <dbReference type="EMBL" id="SDB80066.1"/>
    </source>
</evidence>
<dbReference type="PANTHER" id="PTHR32308:SF10">
    <property type="entry name" value="CITRATE LYASE SUBUNIT BETA"/>
    <property type="match status" value="1"/>
</dbReference>
<evidence type="ECO:0000256" key="1">
    <source>
        <dbReference type="ARBA" id="ARBA00001946"/>
    </source>
</evidence>
<gene>
    <name evidence="7" type="ORF">GA0111570_101340</name>
</gene>
<dbReference type="Proteomes" id="UP000199086">
    <property type="component" value="Unassembled WGS sequence"/>
</dbReference>
<sequence>MVSSNQPAVPAIRRTVLAVPGSSDRFLTKGLGLGVDAVFLDLEDAVAPPAKAEARGRIVEYLHKDWAAPTVTVRVNDWTTQWTYADVIEVVAGAGDRIDALVLPKVQGPDHIRALDLLLTQVERTHGLPVGRIGIEAQVEDARGLLNADAIAGASARMRSLVYGPGDFAASMGMPSLNVGAQPAGYEIADAYHHVLMTILVAARAHGIAAIDGPYVAIRDVEGFTAAARRVAALGYDGKWVLHPAQVEAGNAAFTPDRAAYDRAERIMARYAEATSQAGGAVGAIVVDDEMVDEAGMKLAATVAARGRAAGMSPTQEED</sequence>
<dbReference type="InterPro" id="IPR011206">
    <property type="entry name" value="Citrate_lyase_beta/mcl1/mcl2"/>
</dbReference>
<keyword evidence="3 5" id="KW-0460">Magnesium</keyword>
<feature type="binding site" evidence="4">
    <location>
        <position position="140"/>
    </location>
    <ligand>
        <name>substrate</name>
    </ligand>
</feature>
<feature type="binding site" evidence="4">
    <location>
        <position position="74"/>
    </location>
    <ligand>
        <name>substrate</name>
    </ligand>
</feature>
<dbReference type="Gene3D" id="3.20.20.60">
    <property type="entry name" value="Phosphoenolpyruvate-binding domains"/>
    <property type="match status" value="1"/>
</dbReference>
<dbReference type="InterPro" id="IPR015813">
    <property type="entry name" value="Pyrv/PenolPyrv_kinase-like_dom"/>
</dbReference>
<dbReference type="InterPro" id="IPR040442">
    <property type="entry name" value="Pyrv_kinase-like_dom_sf"/>
</dbReference>
<organism evidence="7 8">
    <name type="scientific">Raineyella antarctica</name>
    <dbReference type="NCBI Taxonomy" id="1577474"/>
    <lineage>
        <taxon>Bacteria</taxon>
        <taxon>Bacillati</taxon>
        <taxon>Actinomycetota</taxon>
        <taxon>Actinomycetes</taxon>
        <taxon>Propionibacteriales</taxon>
        <taxon>Propionibacteriaceae</taxon>
        <taxon>Raineyella</taxon>
    </lineage>
</organism>
<keyword evidence="7" id="KW-0456">Lyase</keyword>
<keyword evidence="2 5" id="KW-0479">Metal-binding</keyword>
<dbReference type="STRING" id="1577474.GA0111570_101340"/>
<protein>
    <submittedName>
        <fullName evidence="7">Citrate lyase subunit beta / citryl-CoA lyase</fullName>
    </submittedName>
</protein>
<feature type="binding site" evidence="5">
    <location>
        <position position="140"/>
    </location>
    <ligand>
        <name>Mg(2+)</name>
        <dbReference type="ChEBI" id="CHEBI:18420"/>
    </ligand>
</feature>
<evidence type="ECO:0000313" key="8">
    <source>
        <dbReference type="Proteomes" id="UP000199086"/>
    </source>
</evidence>
<dbReference type="InterPro" id="IPR005000">
    <property type="entry name" value="Aldolase/citrate-lyase_domain"/>
</dbReference>
<accession>A0A1G6GFV7</accession>
<dbReference type="GO" id="GO:0000287">
    <property type="term" value="F:magnesium ion binding"/>
    <property type="evidence" value="ECO:0007669"/>
    <property type="project" value="TreeGrafter"/>
</dbReference>
<dbReference type="PIRSF" id="PIRSF015582">
    <property type="entry name" value="Cit_lyase_B"/>
    <property type="match status" value="1"/>
</dbReference>
<feature type="binding site" evidence="5">
    <location>
        <position position="167"/>
    </location>
    <ligand>
        <name>Mg(2+)</name>
        <dbReference type="ChEBI" id="CHEBI:18420"/>
    </ligand>
</feature>
<dbReference type="SUPFAM" id="SSF51621">
    <property type="entry name" value="Phosphoenolpyruvate/pyruvate domain"/>
    <property type="match status" value="1"/>
</dbReference>
<dbReference type="GO" id="GO:0006107">
    <property type="term" value="P:oxaloacetate metabolic process"/>
    <property type="evidence" value="ECO:0007669"/>
    <property type="project" value="TreeGrafter"/>
</dbReference>
<evidence type="ECO:0000256" key="5">
    <source>
        <dbReference type="PIRSR" id="PIRSR015582-2"/>
    </source>
</evidence>
<reference evidence="7 8" key="1">
    <citation type="submission" date="2016-06" db="EMBL/GenBank/DDBJ databases">
        <authorList>
            <person name="Olsen C.W."/>
            <person name="Carey S."/>
            <person name="Hinshaw L."/>
            <person name="Karasin A.I."/>
        </authorList>
    </citation>
    <scope>NUCLEOTIDE SEQUENCE [LARGE SCALE GENOMIC DNA]</scope>
    <source>
        <strain evidence="7 8">LZ-22</strain>
    </source>
</reference>
<dbReference type="PANTHER" id="PTHR32308">
    <property type="entry name" value="LYASE BETA SUBUNIT, PUTATIVE (AFU_ORTHOLOGUE AFUA_4G13030)-RELATED"/>
    <property type="match status" value="1"/>
</dbReference>
<dbReference type="EMBL" id="FMYF01000001">
    <property type="protein sequence ID" value="SDB80066.1"/>
    <property type="molecule type" value="Genomic_DNA"/>
</dbReference>
<feature type="domain" description="HpcH/HpaI aldolase/citrate lyase" evidence="6">
    <location>
        <begin position="14"/>
        <end position="244"/>
    </location>
</feature>
<keyword evidence="8" id="KW-1185">Reference proteome</keyword>
<evidence type="ECO:0000256" key="3">
    <source>
        <dbReference type="ARBA" id="ARBA00022842"/>
    </source>
</evidence>
<proteinExistence type="predicted"/>
<evidence type="ECO:0000256" key="4">
    <source>
        <dbReference type="PIRSR" id="PIRSR015582-1"/>
    </source>
</evidence>
<dbReference type="GO" id="GO:0016829">
    <property type="term" value="F:lyase activity"/>
    <property type="evidence" value="ECO:0007669"/>
    <property type="project" value="UniProtKB-KW"/>
</dbReference>
<evidence type="ECO:0000259" key="6">
    <source>
        <dbReference type="Pfam" id="PF03328"/>
    </source>
</evidence>
<evidence type="ECO:0000256" key="2">
    <source>
        <dbReference type="ARBA" id="ARBA00022723"/>
    </source>
</evidence>
<name>A0A1G6GFV7_9ACTN</name>
<comment type="cofactor">
    <cofactor evidence="1">
        <name>Mg(2+)</name>
        <dbReference type="ChEBI" id="CHEBI:18420"/>
    </cofactor>
</comment>
<dbReference type="Pfam" id="PF03328">
    <property type="entry name" value="HpcH_HpaI"/>
    <property type="match status" value="1"/>
</dbReference>
<dbReference type="FunFam" id="3.20.20.60:FF:000013">
    <property type="entry name" value="Citrate lyase beta subunit"/>
    <property type="match status" value="1"/>
</dbReference>